<evidence type="ECO:0000256" key="6">
    <source>
        <dbReference type="ARBA" id="ARBA00022968"/>
    </source>
</evidence>
<reference evidence="12 13" key="1">
    <citation type="submission" date="2024-02" db="EMBL/GenBank/DDBJ databases">
        <title>A chromosome-level genome assembly of Drosophila madeirensis, a fruit fly species endemic to Madeira island.</title>
        <authorList>
            <person name="Tomihara K."/>
            <person name="Llopart A."/>
            <person name="Yamamoto D."/>
        </authorList>
    </citation>
    <scope>NUCLEOTIDE SEQUENCE [LARGE SCALE GENOMIC DNA]</scope>
    <source>
        <strain evidence="12 13">RF1</strain>
    </source>
</reference>
<evidence type="ECO:0000256" key="9">
    <source>
        <dbReference type="ARBA" id="ARBA00037847"/>
    </source>
</evidence>
<dbReference type="FunFam" id="3.90.550.50:FF:000008">
    <property type="entry name" value="Beta-1,3-glucosyltransferase"/>
    <property type="match status" value="1"/>
</dbReference>
<dbReference type="EMBL" id="AP029264">
    <property type="protein sequence ID" value="BFF93453.1"/>
    <property type="molecule type" value="Genomic_DNA"/>
</dbReference>
<evidence type="ECO:0000313" key="13">
    <source>
        <dbReference type="Proteomes" id="UP001500889"/>
    </source>
</evidence>
<dbReference type="Pfam" id="PF02434">
    <property type="entry name" value="Fringe"/>
    <property type="match status" value="1"/>
</dbReference>
<dbReference type="Proteomes" id="UP001500889">
    <property type="component" value="Chromosome U"/>
</dbReference>
<keyword evidence="6" id="KW-0735">Signal-anchor</keyword>
<name>A0AAU9FCL8_DROMD</name>
<dbReference type="GO" id="GO:0016020">
    <property type="term" value="C:membrane"/>
    <property type="evidence" value="ECO:0007669"/>
    <property type="project" value="UniProtKB-SubCell"/>
</dbReference>
<keyword evidence="13" id="KW-1185">Reference proteome</keyword>
<keyword evidence="10" id="KW-0732">Signal</keyword>
<evidence type="ECO:0000256" key="3">
    <source>
        <dbReference type="ARBA" id="ARBA00022676"/>
    </source>
</evidence>
<dbReference type="GO" id="GO:0012505">
    <property type="term" value="C:endomembrane system"/>
    <property type="evidence" value="ECO:0007669"/>
    <property type="project" value="UniProtKB-SubCell"/>
</dbReference>
<feature type="domain" description="Fringe-like glycosyltransferase" evidence="11">
    <location>
        <begin position="306"/>
        <end position="512"/>
    </location>
</feature>
<evidence type="ECO:0000259" key="11">
    <source>
        <dbReference type="Pfam" id="PF02434"/>
    </source>
</evidence>
<dbReference type="Gene3D" id="3.90.550.50">
    <property type="match status" value="1"/>
</dbReference>
<evidence type="ECO:0000256" key="4">
    <source>
        <dbReference type="ARBA" id="ARBA00022679"/>
    </source>
</evidence>
<comment type="subcellular location">
    <subcellularLocation>
        <location evidence="9">Endomembrane system</location>
        <topology evidence="9">Single-pass membrane protein</topology>
    </subcellularLocation>
    <subcellularLocation>
        <location evidence="1">Membrane</location>
        <topology evidence="1">Single-pass type II membrane protein</topology>
    </subcellularLocation>
</comment>
<sequence>MPSWCRAAVVLWLWCLLSCCHGGRTEAATGTAEVLVVIACPPLPRRSLDECFALADSLREQQQQMAGVIPGDYVLRLHIMHELFNYWTLLDALPGETRLLNARTEWIIWCQHNTHMASLHRLLQQLHSQDQTEAAYYGHALYDTEATIVHHFAHYKNPKWFPYPLLSAGVVFTGVLLRRLAELVALNAQNGNRHSEFAIDAAHELARFIFDNLTPVTDPELKDDPAAAGATLERKIILKSADYICPTAVPWQTPETGTRAQPVPPCMLHAKPEMFAILPSTLGNRERERERGRLQGSQEQLPVHTTGSQNIYFAIKTCAKFHKERIPIIERTWASDARHRRYYSDVAEVGIPTISTGIPNVQTGHCAKTLAILQLSLKDISAHKDIRWLVLVDDDTLLSVPRLSALLNGYNHTEHIYLGERYGYRLYAPDGFNYHTGGAGIVLSLPLVALVLEHCSCPSANAPDDMILGYCLQALGVVALPAAGLHQARPQDYATELLHLQPPISFHKFWNTQPEHTYRRWLGGSAGNQSVPQATAKDRATLVPMLGERLQLPGLPTGLATAEKHLDL</sequence>
<dbReference type="AlphaFoldDB" id="A0AAU9FCL8"/>
<feature type="signal peptide" evidence="10">
    <location>
        <begin position="1"/>
        <end position="22"/>
    </location>
</feature>
<dbReference type="GO" id="GO:0016757">
    <property type="term" value="F:glycosyltransferase activity"/>
    <property type="evidence" value="ECO:0007669"/>
    <property type="project" value="UniProtKB-KW"/>
</dbReference>
<proteinExistence type="inferred from homology"/>
<keyword evidence="5" id="KW-0812">Transmembrane</keyword>
<evidence type="ECO:0000256" key="2">
    <source>
        <dbReference type="ARBA" id="ARBA00008661"/>
    </source>
</evidence>
<gene>
    <name evidence="12" type="ORF">DMAD_11310</name>
</gene>
<evidence type="ECO:0000256" key="5">
    <source>
        <dbReference type="ARBA" id="ARBA00022692"/>
    </source>
</evidence>
<keyword evidence="8" id="KW-0472">Membrane</keyword>
<evidence type="ECO:0000256" key="1">
    <source>
        <dbReference type="ARBA" id="ARBA00004606"/>
    </source>
</evidence>
<dbReference type="InterPro" id="IPR003378">
    <property type="entry name" value="Fringe-like_glycosylTrfase"/>
</dbReference>
<feature type="chain" id="PRO_5043885627" evidence="10">
    <location>
        <begin position="23"/>
        <end position="568"/>
    </location>
</feature>
<comment type="similarity">
    <text evidence="2">Belongs to the glycosyltransferase 31 family.</text>
</comment>
<keyword evidence="3" id="KW-0328">Glycosyltransferase</keyword>
<evidence type="ECO:0000256" key="7">
    <source>
        <dbReference type="ARBA" id="ARBA00022989"/>
    </source>
</evidence>
<evidence type="ECO:0000256" key="10">
    <source>
        <dbReference type="SAM" id="SignalP"/>
    </source>
</evidence>
<accession>A0AAU9FCL8</accession>
<keyword evidence="7" id="KW-1133">Transmembrane helix</keyword>
<keyword evidence="4" id="KW-0808">Transferase</keyword>
<protein>
    <submittedName>
        <fullName evidence="12">Beta-1-3-glucosyltransferase</fullName>
    </submittedName>
</protein>
<dbReference type="PANTHER" id="PTHR10811">
    <property type="entry name" value="FRINGE-RELATED"/>
    <property type="match status" value="1"/>
</dbReference>
<evidence type="ECO:0000256" key="8">
    <source>
        <dbReference type="ARBA" id="ARBA00023136"/>
    </source>
</evidence>
<organism evidence="12 13">
    <name type="scientific">Drosophila madeirensis</name>
    <name type="common">Fruit fly</name>
    <dbReference type="NCBI Taxonomy" id="30013"/>
    <lineage>
        <taxon>Eukaryota</taxon>
        <taxon>Metazoa</taxon>
        <taxon>Ecdysozoa</taxon>
        <taxon>Arthropoda</taxon>
        <taxon>Hexapoda</taxon>
        <taxon>Insecta</taxon>
        <taxon>Pterygota</taxon>
        <taxon>Neoptera</taxon>
        <taxon>Endopterygota</taxon>
        <taxon>Diptera</taxon>
        <taxon>Brachycera</taxon>
        <taxon>Muscomorpha</taxon>
        <taxon>Ephydroidea</taxon>
        <taxon>Drosophilidae</taxon>
        <taxon>Drosophila</taxon>
        <taxon>Sophophora</taxon>
    </lineage>
</organism>
<evidence type="ECO:0000313" key="12">
    <source>
        <dbReference type="EMBL" id="BFF93453.1"/>
    </source>
</evidence>